<dbReference type="EMBL" id="CP135990">
    <property type="protein sequence ID" value="WPA93748.1"/>
    <property type="molecule type" value="Genomic_DNA"/>
</dbReference>
<dbReference type="PANTHER" id="PTHR35010">
    <property type="entry name" value="BLL4672 PROTEIN-RELATED"/>
    <property type="match status" value="1"/>
</dbReference>
<organism evidence="2 3">
    <name type="scientific">Providencia zhijiangensis</name>
    <dbReference type="NCBI Taxonomy" id="3053982"/>
    <lineage>
        <taxon>Bacteria</taxon>
        <taxon>Pseudomonadati</taxon>
        <taxon>Pseudomonadota</taxon>
        <taxon>Gammaproteobacteria</taxon>
        <taxon>Enterobacterales</taxon>
        <taxon>Morganellaceae</taxon>
        <taxon>Providencia</taxon>
    </lineage>
</organism>
<accession>A0ABZ0N7D7</accession>
<dbReference type="InterPro" id="IPR041413">
    <property type="entry name" value="MLTR_LBD"/>
</dbReference>
<dbReference type="Pfam" id="PF17765">
    <property type="entry name" value="MLTR_LBD"/>
    <property type="match status" value="1"/>
</dbReference>
<reference evidence="2 3" key="1">
    <citation type="submission" date="2023-09" db="EMBL/GenBank/DDBJ databases">
        <title>Genomic Revisitation and Reclassification of the Genus Providencia.</title>
        <authorList>
            <person name="Dong X."/>
        </authorList>
    </citation>
    <scope>NUCLEOTIDE SEQUENCE [LARGE SCALE GENOMIC DNA]</scope>
    <source>
        <strain evidence="2 3">D4759</strain>
    </source>
</reference>
<dbReference type="CDD" id="cd00093">
    <property type="entry name" value="HTH_XRE"/>
    <property type="match status" value="1"/>
</dbReference>
<dbReference type="Gene3D" id="3.30.450.180">
    <property type="match status" value="1"/>
</dbReference>
<dbReference type="InterPro" id="IPR001387">
    <property type="entry name" value="Cro/C1-type_HTH"/>
</dbReference>
<dbReference type="RefSeq" id="WP_318627146.1">
    <property type="nucleotide sequence ID" value="NZ_CP135990.1"/>
</dbReference>
<evidence type="ECO:0000313" key="2">
    <source>
        <dbReference type="EMBL" id="WPA93748.1"/>
    </source>
</evidence>
<dbReference type="Pfam" id="PF13560">
    <property type="entry name" value="HTH_31"/>
    <property type="match status" value="1"/>
</dbReference>
<name>A0ABZ0N7D7_9GAMM</name>
<feature type="domain" description="MmyB-like transcription regulator ligand binding" evidence="1">
    <location>
        <begin position="108"/>
        <end position="266"/>
    </location>
</feature>
<protein>
    <submittedName>
        <fullName evidence="2">Helix-turn-helix transcriptional regulator</fullName>
    </submittedName>
</protein>
<dbReference type="InterPro" id="IPR010982">
    <property type="entry name" value="Lambda_DNA-bd_dom_sf"/>
</dbReference>
<evidence type="ECO:0000259" key="1">
    <source>
        <dbReference type="Pfam" id="PF17765"/>
    </source>
</evidence>
<keyword evidence="3" id="KW-1185">Reference proteome</keyword>
<dbReference type="PANTHER" id="PTHR35010:SF3">
    <property type="entry name" value="BLL4873 PROTEIN"/>
    <property type="match status" value="1"/>
</dbReference>
<gene>
    <name evidence="2" type="ORF">QS795_008305</name>
</gene>
<dbReference type="Gene3D" id="1.10.260.40">
    <property type="entry name" value="lambda repressor-like DNA-binding domains"/>
    <property type="match status" value="1"/>
</dbReference>
<proteinExistence type="predicted"/>
<sequence length="270" mass="31772">MKNRQRTRPELANFLKNKRESVSPEQVGLPCSTRRRTPGLRREEVAALAGVGLTWYTWLEQGREIGVSNQFLDSLSQALRLNSAERQHLYLLTQNREPSVSANTEHTVPPAISRLIADFPSHYLCYVLNLHWDVLAYNSQADEHFHFSQAEPYYRNFLYLLFMEPRYQERFANWSQVAQQLLASFRRDYARTKHDPNIKKLIETLSTESSTFYDLWHRHEIYQPCTGVRDIIYQGRAQQYDYTSLTFDIEKGNRLLVYMPIKSDDESIIN</sequence>
<evidence type="ECO:0000313" key="3">
    <source>
        <dbReference type="Proteomes" id="UP001302443"/>
    </source>
</evidence>
<dbReference type="Proteomes" id="UP001302443">
    <property type="component" value="Chromosome"/>
</dbReference>